<sequence length="239" mass="26104">MTISALCIALTAVVGIAIADAVPFERLDINNSVLLIVDEQVGLYHVARDFDPTLFYNNILAHSAIGNIFDIPVIMTTSAQEGPNGPLPREILEMYPNAPLIRRNGEVNAWDNAEFREAVRATNRTQMIVGGIVTDVCTSFLSLSLRAEGYSVWANVEASGTTTELLRDTANLRMHAAGVQLVSWFAIVMDLMRDWRNPPGTAGMLPVIEKYFPAYAFIAKSHGAAVQNGTIIDGEQQLL</sequence>
<dbReference type="OrthoDB" id="167809at2759"/>
<evidence type="ECO:0000313" key="4">
    <source>
        <dbReference type="EMBL" id="KAF2755507.1"/>
    </source>
</evidence>
<comment type="similarity">
    <text evidence="1">Belongs to the isochorismatase family.</text>
</comment>
<keyword evidence="2" id="KW-0732">Signal</keyword>
<dbReference type="Pfam" id="PF00857">
    <property type="entry name" value="Isochorismatase"/>
    <property type="match status" value="1"/>
</dbReference>
<evidence type="ECO:0000256" key="2">
    <source>
        <dbReference type="SAM" id="SignalP"/>
    </source>
</evidence>
<feature type="signal peptide" evidence="2">
    <location>
        <begin position="1"/>
        <end position="21"/>
    </location>
</feature>
<gene>
    <name evidence="4" type="ORF">EJ05DRAFT_104221</name>
</gene>
<proteinExistence type="inferred from homology"/>
<dbReference type="EMBL" id="ML996577">
    <property type="protein sequence ID" value="KAF2755507.1"/>
    <property type="molecule type" value="Genomic_DNA"/>
</dbReference>
<name>A0A6A6W1Q9_9PEZI</name>
<evidence type="ECO:0000259" key="3">
    <source>
        <dbReference type="Pfam" id="PF00857"/>
    </source>
</evidence>
<evidence type="ECO:0000313" key="5">
    <source>
        <dbReference type="Proteomes" id="UP000799437"/>
    </source>
</evidence>
<dbReference type="Gene3D" id="3.40.50.850">
    <property type="entry name" value="Isochorismatase-like"/>
    <property type="match status" value="1"/>
</dbReference>
<dbReference type="Proteomes" id="UP000799437">
    <property type="component" value="Unassembled WGS sequence"/>
</dbReference>
<dbReference type="AlphaFoldDB" id="A0A6A6W1Q9"/>
<dbReference type="SUPFAM" id="SSF52499">
    <property type="entry name" value="Isochorismatase-like hydrolases"/>
    <property type="match status" value="1"/>
</dbReference>
<organism evidence="4 5">
    <name type="scientific">Pseudovirgaria hyperparasitica</name>
    <dbReference type="NCBI Taxonomy" id="470096"/>
    <lineage>
        <taxon>Eukaryota</taxon>
        <taxon>Fungi</taxon>
        <taxon>Dikarya</taxon>
        <taxon>Ascomycota</taxon>
        <taxon>Pezizomycotina</taxon>
        <taxon>Dothideomycetes</taxon>
        <taxon>Dothideomycetes incertae sedis</taxon>
        <taxon>Acrospermales</taxon>
        <taxon>Acrospermaceae</taxon>
        <taxon>Pseudovirgaria</taxon>
    </lineage>
</organism>
<dbReference type="RefSeq" id="XP_033597958.1">
    <property type="nucleotide sequence ID" value="XM_033738958.1"/>
</dbReference>
<dbReference type="InterPro" id="IPR000868">
    <property type="entry name" value="Isochorismatase-like_dom"/>
</dbReference>
<evidence type="ECO:0000256" key="1">
    <source>
        <dbReference type="ARBA" id="ARBA00006336"/>
    </source>
</evidence>
<dbReference type="InterPro" id="IPR053152">
    <property type="entry name" value="Hydrolase_YcaC-like"/>
</dbReference>
<feature type="chain" id="PRO_5025665391" evidence="2">
    <location>
        <begin position="22"/>
        <end position="239"/>
    </location>
</feature>
<dbReference type="PANTHER" id="PTHR43559:SF3">
    <property type="entry name" value="HYDROLASE YCAC-RELATED"/>
    <property type="match status" value="1"/>
</dbReference>
<accession>A0A6A6W1Q9</accession>
<dbReference type="GeneID" id="54480012"/>
<dbReference type="PANTHER" id="PTHR43559">
    <property type="entry name" value="HYDROLASE YCAC-RELATED"/>
    <property type="match status" value="1"/>
</dbReference>
<feature type="domain" description="Isochorismatase-like" evidence="3">
    <location>
        <begin position="33"/>
        <end position="184"/>
    </location>
</feature>
<protein>
    <submittedName>
        <fullName evidence="4">YcaC amidohydrolase</fullName>
    </submittedName>
</protein>
<dbReference type="InterPro" id="IPR036380">
    <property type="entry name" value="Isochorismatase-like_sf"/>
</dbReference>
<keyword evidence="5" id="KW-1185">Reference proteome</keyword>
<reference evidence="4" key="1">
    <citation type="journal article" date="2020" name="Stud. Mycol.">
        <title>101 Dothideomycetes genomes: a test case for predicting lifestyles and emergence of pathogens.</title>
        <authorList>
            <person name="Haridas S."/>
            <person name="Albert R."/>
            <person name="Binder M."/>
            <person name="Bloem J."/>
            <person name="Labutti K."/>
            <person name="Salamov A."/>
            <person name="Andreopoulos B."/>
            <person name="Baker S."/>
            <person name="Barry K."/>
            <person name="Bills G."/>
            <person name="Bluhm B."/>
            <person name="Cannon C."/>
            <person name="Castanera R."/>
            <person name="Culley D."/>
            <person name="Daum C."/>
            <person name="Ezra D."/>
            <person name="Gonzalez J."/>
            <person name="Henrissat B."/>
            <person name="Kuo A."/>
            <person name="Liang C."/>
            <person name="Lipzen A."/>
            <person name="Lutzoni F."/>
            <person name="Magnuson J."/>
            <person name="Mondo S."/>
            <person name="Nolan M."/>
            <person name="Ohm R."/>
            <person name="Pangilinan J."/>
            <person name="Park H.-J."/>
            <person name="Ramirez L."/>
            <person name="Alfaro M."/>
            <person name="Sun H."/>
            <person name="Tritt A."/>
            <person name="Yoshinaga Y."/>
            <person name="Zwiers L.-H."/>
            <person name="Turgeon B."/>
            <person name="Goodwin S."/>
            <person name="Spatafora J."/>
            <person name="Crous P."/>
            <person name="Grigoriev I."/>
        </authorList>
    </citation>
    <scope>NUCLEOTIDE SEQUENCE</scope>
    <source>
        <strain evidence="4">CBS 121739</strain>
    </source>
</reference>